<comment type="subcellular location">
    <subcellularLocation>
        <location evidence="1">Secreted</location>
    </subcellularLocation>
</comment>
<organism evidence="4">
    <name type="scientific">Ixodes ricinus</name>
    <name type="common">Common tick</name>
    <name type="synonym">Acarus ricinus</name>
    <dbReference type="NCBI Taxonomy" id="34613"/>
    <lineage>
        <taxon>Eukaryota</taxon>
        <taxon>Metazoa</taxon>
        <taxon>Ecdysozoa</taxon>
        <taxon>Arthropoda</taxon>
        <taxon>Chelicerata</taxon>
        <taxon>Arachnida</taxon>
        <taxon>Acari</taxon>
        <taxon>Parasitiformes</taxon>
        <taxon>Ixodida</taxon>
        <taxon>Ixodoidea</taxon>
        <taxon>Ixodidae</taxon>
        <taxon>Ixodinae</taxon>
        <taxon>Ixodes</taxon>
    </lineage>
</organism>
<accession>A0A090X829</accession>
<proteinExistence type="evidence at transcript level"/>
<sequence>SAAATGCQNRNATRIGKEREGCDFTAGTMERQSYDQFFFQGRVKIAFTNTGEKGLCQNRRMPFVKNDTGTPSKQMMKKLPTTH</sequence>
<evidence type="ECO:0000256" key="2">
    <source>
        <dbReference type="ARBA" id="ARBA00022525"/>
    </source>
</evidence>
<dbReference type="EMBL" id="GBIH01002203">
    <property type="protein sequence ID" value="JAC92507.1"/>
    <property type="molecule type" value="mRNA"/>
</dbReference>
<reference evidence="4" key="1">
    <citation type="journal article" date="2015" name="PLoS Negl. Trop. Dis.">
        <title>Deep Sequencing Analysis of the Ixodes ricinus Haemocytome.</title>
        <authorList>
            <person name="Kotsyfakis M."/>
            <person name="Kopacek P."/>
            <person name="Franta Z."/>
            <person name="Pedra J.H."/>
            <person name="Ribeiro J.M."/>
        </authorList>
    </citation>
    <scope>NUCLEOTIDE SEQUENCE</scope>
</reference>
<dbReference type="AlphaFoldDB" id="A0A090X829"/>
<evidence type="ECO:0000256" key="3">
    <source>
        <dbReference type="SAM" id="MobiDB-lite"/>
    </source>
</evidence>
<dbReference type="GO" id="GO:0005576">
    <property type="term" value="C:extracellular region"/>
    <property type="evidence" value="ECO:0007669"/>
    <property type="project" value="UniProtKB-SubCell"/>
</dbReference>
<keyword evidence="2" id="KW-0964">Secreted</keyword>
<feature type="non-terminal residue" evidence="4">
    <location>
        <position position="1"/>
    </location>
</feature>
<dbReference type="Pfam" id="PF07771">
    <property type="entry name" value="TSGP1"/>
    <property type="match status" value="1"/>
</dbReference>
<name>A0A090X829_IXORI</name>
<evidence type="ECO:0000313" key="4">
    <source>
        <dbReference type="EMBL" id="JAC92507.1"/>
    </source>
</evidence>
<protein>
    <submittedName>
        <fullName evidence="4">Putative secreted protein</fullName>
    </submittedName>
</protein>
<dbReference type="InterPro" id="IPR011694">
    <property type="entry name" value="Ixonnexin-like"/>
</dbReference>
<feature type="region of interest" description="Disordered" evidence="3">
    <location>
        <begin position="60"/>
        <end position="83"/>
    </location>
</feature>
<evidence type="ECO:0000256" key="1">
    <source>
        <dbReference type="ARBA" id="ARBA00004613"/>
    </source>
</evidence>